<dbReference type="AlphaFoldDB" id="U4LFK6"/>
<evidence type="ECO:0000313" key="2">
    <source>
        <dbReference type="Proteomes" id="UP000018144"/>
    </source>
</evidence>
<dbReference type="Proteomes" id="UP000018144">
    <property type="component" value="Unassembled WGS sequence"/>
</dbReference>
<reference evidence="1 2" key="1">
    <citation type="journal article" date="2013" name="PLoS Genet.">
        <title>The genome and development-dependent transcriptomes of Pyronema confluens: a window into fungal evolution.</title>
        <authorList>
            <person name="Traeger S."/>
            <person name="Altegoer F."/>
            <person name="Freitag M."/>
            <person name="Gabaldon T."/>
            <person name="Kempken F."/>
            <person name="Kumar A."/>
            <person name="Marcet-Houben M."/>
            <person name="Poggeler S."/>
            <person name="Stajich J.E."/>
            <person name="Nowrousian M."/>
        </authorList>
    </citation>
    <scope>NUCLEOTIDE SEQUENCE [LARGE SCALE GENOMIC DNA]</scope>
    <source>
        <strain evidence="2">CBS 100304</strain>
        <tissue evidence="1">Vegetative mycelium</tissue>
    </source>
</reference>
<accession>U4LFK6</accession>
<organism evidence="1 2">
    <name type="scientific">Pyronema omphalodes (strain CBS 100304)</name>
    <name type="common">Pyronema confluens</name>
    <dbReference type="NCBI Taxonomy" id="1076935"/>
    <lineage>
        <taxon>Eukaryota</taxon>
        <taxon>Fungi</taxon>
        <taxon>Dikarya</taxon>
        <taxon>Ascomycota</taxon>
        <taxon>Pezizomycotina</taxon>
        <taxon>Pezizomycetes</taxon>
        <taxon>Pezizales</taxon>
        <taxon>Pyronemataceae</taxon>
        <taxon>Pyronema</taxon>
    </lineage>
</organism>
<protein>
    <submittedName>
        <fullName evidence="1">Uncharacterized protein</fullName>
    </submittedName>
</protein>
<name>U4LFK6_PYROM</name>
<proteinExistence type="predicted"/>
<gene>
    <name evidence="1" type="ORF">PCON_09017</name>
</gene>
<keyword evidence="2" id="KW-1185">Reference proteome</keyword>
<sequence length="104" mass="11528">MVCPRKMPWACLVSTPLGLPRNSRQTLAVCGLSTATNTGRARRQRVEVSGSRVLNCVLSFQLRTLLSSPHHWSILHVFTSLFSRHDYFREAGPRPEGASGAFCS</sequence>
<dbReference type="EMBL" id="HF935464">
    <property type="protein sequence ID" value="CCX30678.1"/>
    <property type="molecule type" value="Genomic_DNA"/>
</dbReference>
<evidence type="ECO:0000313" key="1">
    <source>
        <dbReference type="EMBL" id="CCX30678.1"/>
    </source>
</evidence>